<evidence type="ECO:0000259" key="8">
    <source>
        <dbReference type="PROSITE" id="PS50011"/>
    </source>
</evidence>
<keyword evidence="7" id="KW-0812">Transmembrane</keyword>
<comment type="similarity">
    <text evidence="1">Belongs to the protein kinase superfamily. CAMK Ser/Thr protein kinase family.</text>
</comment>
<dbReference type="PROSITE" id="PS50011">
    <property type="entry name" value="PROTEIN_KINASE_DOM"/>
    <property type="match status" value="1"/>
</dbReference>
<dbReference type="Pfam" id="PF00069">
    <property type="entry name" value="Pkinase"/>
    <property type="match status" value="1"/>
</dbReference>
<dbReference type="GO" id="GO:0004674">
    <property type="term" value="F:protein serine/threonine kinase activity"/>
    <property type="evidence" value="ECO:0007669"/>
    <property type="project" value="UniProtKB-KW"/>
</dbReference>
<dbReference type="SMART" id="SM00220">
    <property type="entry name" value="S_TKc"/>
    <property type="match status" value="1"/>
</dbReference>
<protein>
    <recommendedName>
        <fullName evidence="8">Protein kinase domain-containing protein</fullName>
    </recommendedName>
</protein>
<evidence type="ECO:0000256" key="1">
    <source>
        <dbReference type="ARBA" id="ARBA00006692"/>
    </source>
</evidence>
<proteinExistence type="inferred from homology"/>
<name>A0A4C1VN37_EUMVA</name>
<sequence length="186" mass="20808">MCGTPLYVAPEVLRANGKHSYGFEVDVWSLGVILFVCLVGYLPFSAEYSGATLKDQIMSGRYRYAPTHWSNVSAGAYQLVRRMLTVRVDRRITLDGILQHSWMQDEDVIIRVDTLLNQAKTIKSLKCMTVSSASSTTSNEENSKVVITNAKPKRALSNSFSTCEPLPKKMRRALYPSEDNNHIKGS</sequence>
<evidence type="ECO:0000256" key="4">
    <source>
        <dbReference type="ARBA" id="ARBA00022741"/>
    </source>
</evidence>
<dbReference type="AlphaFoldDB" id="A0A4C1VN37"/>
<dbReference type="OrthoDB" id="40902at2759"/>
<dbReference type="SUPFAM" id="SSF56112">
    <property type="entry name" value="Protein kinase-like (PK-like)"/>
    <property type="match status" value="1"/>
</dbReference>
<evidence type="ECO:0000256" key="5">
    <source>
        <dbReference type="ARBA" id="ARBA00022777"/>
    </source>
</evidence>
<dbReference type="PANTHER" id="PTHR24349">
    <property type="entry name" value="SERINE/THREONINE-PROTEIN KINASE"/>
    <property type="match status" value="1"/>
</dbReference>
<evidence type="ECO:0000256" key="6">
    <source>
        <dbReference type="ARBA" id="ARBA00022840"/>
    </source>
</evidence>
<evidence type="ECO:0000256" key="7">
    <source>
        <dbReference type="SAM" id="Phobius"/>
    </source>
</evidence>
<keyword evidence="5" id="KW-0418">Kinase</keyword>
<dbReference type="InterPro" id="IPR011009">
    <property type="entry name" value="Kinase-like_dom_sf"/>
</dbReference>
<evidence type="ECO:0000256" key="2">
    <source>
        <dbReference type="ARBA" id="ARBA00022527"/>
    </source>
</evidence>
<gene>
    <name evidence="9" type="ORF">EVAR_20542_1</name>
</gene>
<dbReference type="InterPro" id="IPR050205">
    <property type="entry name" value="CDPK_Ser/Thr_kinases"/>
</dbReference>
<keyword evidence="2" id="KW-0723">Serine/threonine-protein kinase</keyword>
<dbReference type="InterPro" id="IPR000719">
    <property type="entry name" value="Prot_kinase_dom"/>
</dbReference>
<feature type="domain" description="Protein kinase" evidence="8">
    <location>
        <begin position="1"/>
        <end position="103"/>
    </location>
</feature>
<reference evidence="9 10" key="1">
    <citation type="journal article" date="2019" name="Commun. Biol.">
        <title>The bagworm genome reveals a unique fibroin gene that provides high tensile strength.</title>
        <authorList>
            <person name="Kono N."/>
            <person name="Nakamura H."/>
            <person name="Ohtoshi R."/>
            <person name="Tomita M."/>
            <person name="Numata K."/>
            <person name="Arakawa K."/>
        </authorList>
    </citation>
    <scope>NUCLEOTIDE SEQUENCE [LARGE SCALE GENOMIC DNA]</scope>
</reference>
<keyword evidence="3" id="KW-0808">Transferase</keyword>
<keyword evidence="7" id="KW-1133">Transmembrane helix</keyword>
<keyword evidence="10" id="KW-1185">Reference proteome</keyword>
<dbReference type="Gene3D" id="1.10.510.10">
    <property type="entry name" value="Transferase(Phosphotransferase) domain 1"/>
    <property type="match status" value="1"/>
</dbReference>
<evidence type="ECO:0000256" key="3">
    <source>
        <dbReference type="ARBA" id="ARBA00022679"/>
    </source>
</evidence>
<organism evidence="9 10">
    <name type="scientific">Eumeta variegata</name>
    <name type="common">Bagworm moth</name>
    <name type="synonym">Eumeta japonica</name>
    <dbReference type="NCBI Taxonomy" id="151549"/>
    <lineage>
        <taxon>Eukaryota</taxon>
        <taxon>Metazoa</taxon>
        <taxon>Ecdysozoa</taxon>
        <taxon>Arthropoda</taxon>
        <taxon>Hexapoda</taxon>
        <taxon>Insecta</taxon>
        <taxon>Pterygota</taxon>
        <taxon>Neoptera</taxon>
        <taxon>Endopterygota</taxon>
        <taxon>Lepidoptera</taxon>
        <taxon>Glossata</taxon>
        <taxon>Ditrysia</taxon>
        <taxon>Tineoidea</taxon>
        <taxon>Psychidae</taxon>
        <taxon>Oiketicinae</taxon>
        <taxon>Eumeta</taxon>
    </lineage>
</organism>
<keyword evidence="6" id="KW-0067">ATP-binding</keyword>
<keyword evidence="7" id="KW-0472">Membrane</keyword>
<feature type="transmembrane region" description="Helical" evidence="7">
    <location>
        <begin position="27"/>
        <end position="44"/>
    </location>
</feature>
<dbReference type="GO" id="GO:0005524">
    <property type="term" value="F:ATP binding"/>
    <property type="evidence" value="ECO:0007669"/>
    <property type="project" value="UniProtKB-KW"/>
</dbReference>
<keyword evidence="4" id="KW-0547">Nucleotide-binding</keyword>
<evidence type="ECO:0000313" key="10">
    <source>
        <dbReference type="Proteomes" id="UP000299102"/>
    </source>
</evidence>
<evidence type="ECO:0000313" key="9">
    <source>
        <dbReference type="EMBL" id="GBP39314.1"/>
    </source>
</evidence>
<accession>A0A4C1VN37</accession>
<dbReference type="STRING" id="151549.A0A4C1VN37"/>
<dbReference type="EMBL" id="BGZK01000363">
    <property type="protein sequence ID" value="GBP39314.1"/>
    <property type="molecule type" value="Genomic_DNA"/>
</dbReference>
<comment type="caution">
    <text evidence="9">The sequence shown here is derived from an EMBL/GenBank/DDBJ whole genome shotgun (WGS) entry which is preliminary data.</text>
</comment>
<dbReference type="Proteomes" id="UP000299102">
    <property type="component" value="Unassembled WGS sequence"/>
</dbReference>